<comment type="similarity">
    <text evidence="1">Belongs to the LTV1 family.</text>
</comment>
<feature type="compositionally biased region" description="Polar residues" evidence="2">
    <location>
        <begin position="439"/>
        <end position="472"/>
    </location>
</feature>
<organism evidence="3 4">
    <name type="scientific">Extremus antarcticus</name>
    <dbReference type="NCBI Taxonomy" id="702011"/>
    <lineage>
        <taxon>Eukaryota</taxon>
        <taxon>Fungi</taxon>
        <taxon>Dikarya</taxon>
        <taxon>Ascomycota</taxon>
        <taxon>Pezizomycotina</taxon>
        <taxon>Dothideomycetes</taxon>
        <taxon>Dothideomycetidae</taxon>
        <taxon>Mycosphaerellales</taxon>
        <taxon>Extremaceae</taxon>
        <taxon>Extremus</taxon>
    </lineage>
</organism>
<evidence type="ECO:0000256" key="1">
    <source>
        <dbReference type="ARBA" id="ARBA00009078"/>
    </source>
</evidence>
<dbReference type="GO" id="GO:0005634">
    <property type="term" value="C:nucleus"/>
    <property type="evidence" value="ECO:0007669"/>
    <property type="project" value="TreeGrafter"/>
</dbReference>
<dbReference type="AlphaFoldDB" id="A0AAJ0DF77"/>
<feature type="compositionally biased region" description="Low complexity" evidence="2">
    <location>
        <begin position="424"/>
        <end position="438"/>
    </location>
</feature>
<comment type="caution">
    <text evidence="3">The sequence shown here is derived from an EMBL/GenBank/DDBJ whole genome shotgun (WGS) entry which is preliminary data.</text>
</comment>
<feature type="region of interest" description="Disordered" evidence="2">
    <location>
        <begin position="414"/>
        <end position="480"/>
    </location>
</feature>
<feature type="compositionally biased region" description="Polar residues" evidence="2">
    <location>
        <begin position="378"/>
        <end position="391"/>
    </location>
</feature>
<proteinExistence type="inferred from homology"/>
<feature type="compositionally biased region" description="Polar residues" evidence="2">
    <location>
        <begin position="355"/>
        <end position="369"/>
    </location>
</feature>
<dbReference type="GO" id="GO:0000056">
    <property type="term" value="P:ribosomal small subunit export from nucleus"/>
    <property type="evidence" value="ECO:0007669"/>
    <property type="project" value="TreeGrafter"/>
</dbReference>
<dbReference type="InterPro" id="IPR007307">
    <property type="entry name" value="Ltv1"/>
</dbReference>
<dbReference type="GO" id="GO:0005829">
    <property type="term" value="C:cytosol"/>
    <property type="evidence" value="ECO:0007669"/>
    <property type="project" value="TreeGrafter"/>
</dbReference>
<feature type="compositionally biased region" description="Acidic residues" evidence="2">
    <location>
        <begin position="258"/>
        <end position="280"/>
    </location>
</feature>
<dbReference type="GO" id="GO:0030688">
    <property type="term" value="C:preribosome, small subunit precursor"/>
    <property type="evidence" value="ECO:0007669"/>
    <property type="project" value="TreeGrafter"/>
</dbReference>
<dbReference type="EMBL" id="JAWDJX010000044">
    <property type="protein sequence ID" value="KAK3048948.1"/>
    <property type="molecule type" value="Genomic_DNA"/>
</dbReference>
<feature type="region of interest" description="Disordered" evidence="2">
    <location>
        <begin position="258"/>
        <end position="391"/>
    </location>
</feature>
<dbReference type="Proteomes" id="UP001271007">
    <property type="component" value="Unassembled WGS sequence"/>
</dbReference>
<dbReference type="Pfam" id="PF04180">
    <property type="entry name" value="LTV"/>
    <property type="match status" value="1"/>
</dbReference>
<name>A0AAJ0DF77_9PEZI</name>
<evidence type="ECO:0000256" key="2">
    <source>
        <dbReference type="SAM" id="MobiDB-lite"/>
    </source>
</evidence>
<evidence type="ECO:0000313" key="4">
    <source>
        <dbReference type="Proteomes" id="UP001271007"/>
    </source>
</evidence>
<dbReference type="GO" id="GO:0042274">
    <property type="term" value="P:ribosomal small subunit biogenesis"/>
    <property type="evidence" value="ECO:0007669"/>
    <property type="project" value="InterPro"/>
</dbReference>
<dbReference type="PANTHER" id="PTHR21531:SF0">
    <property type="entry name" value="PROTEIN LTV1 HOMOLOG"/>
    <property type="match status" value="1"/>
</dbReference>
<dbReference type="PANTHER" id="PTHR21531">
    <property type="entry name" value="LOW-TEMPERATURE VIABILITY PROTEIN LTV1-RELATED"/>
    <property type="match status" value="1"/>
</dbReference>
<evidence type="ECO:0000313" key="3">
    <source>
        <dbReference type="EMBL" id="KAK3048948.1"/>
    </source>
</evidence>
<protein>
    <submittedName>
        <fullName evidence="3">Protein ltv1</fullName>
    </submittedName>
</protein>
<sequence>MPRRRFIDKKSATTFALVHRAGDDPLYHDNDAPSMVFAEKPTTQPRTLRRAREDDYAYSDVGSVISSSRSNLSTSSKVRQRGDLEDEFGISFKQNEGQAAQHGVFYDDTEYDYMQHMKDLNSGGGGVAWIEASAPPVAKRKQKLEDALRDIDLDGGMSVGTADTGMSKARSLLPEEVLPSEFVRKRNYMDQQDVPDALAGFQPDMDPRLREVLEALEDEEFVDDVDEEDVFGQLVGEGEIEVDEFEMFGEQMMVDEDGELTFDDDGGEVRPEDDEGWESDDTIKASSPPPASPSATPSLQDLEHQGVMLPPSNTQAPLPADPTAGAWLDEYKKFKSAPQPTTSAAADLPPPSTSLPPAQSNIISAAPSTRKSRRAANGGSTNFSMTSSTLSRTAHQRLLDERFDKLESQYAADRFPDDEEVNDAASGIGSMASGISRGTRQSGVSRASGMSGTSRLSTMSGMSRASTLSQVRESGPKSVRQDFDGMIDEFLSSTGSAKKAKIRGLRKGRVADEDGASGLRELDEVRQGLGPARLPAGVKRSAAVAGSGS</sequence>
<reference evidence="3" key="1">
    <citation type="submission" date="2023-04" db="EMBL/GenBank/DDBJ databases">
        <title>Black Yeasts Isolated from many extreme environments.</title>
        <authorList>
            <person name="Coleine C."/>
            <person name="Stajich J.E."/>
            <person name="Selbmann L."/>
        </authorList>
    </citation>
    <scope>NUCLEOTIDE SEQUENCE</scope>
    <source>
        <strain evidence="3">CCFEE 5312</strain>
    </source>
</reference>
<gene>
    <name evidence="3" type="primary">LTV1</name>
    <name evidence="3" type="ORF">LTR09_009843</name>
</gene>
<accession>A0AAJ0DF77</accession>
<keyword evidence="4" id="KW-1185">Reference proteome</keyword>